<evidence type="ECO:0000256" key="11">
    <source>
        <dbReference type="PIRNR" id="PIRNR018425"/>
    </source>
</evidence>
<dbReference type="EC" id="2.7.7.19" evidence="11"/>
<keyword evidence="8 11" id="KW-0067">ATP-binding</keyword>
<dbReference type="InterPro" id="IPR007012">
    <property type="entry name" value="PolA_pol_cen_dom"/>
</dbReference>
<reference evidence="17" key="1">
    <citation type="submission" date="2020-05" db="EMBL/GenBank/DDBJ databases">
        <title>Mycena genomes resolve the evolution of fungal bioluminescence.</title>
        <authorList>
            <person name="Tsai I.J."/>
        </authorList>
    </citation>
    <scope>NUCLEOTIDE SEQUENCE</scope>
    <source>
        <strain evidence="17">160909Yilan</strain>
    </source>
</reference>
<keyword evidence="9 13" id="KW-0460">Magnesium</keyword>
<keyword evidence="10 11" id="KW-0539">Nucleus</keyword>
<dbReference type="OrthoDB" id="412748at2759"/>
<feature type="binding site" evidence="12">
    <location>
        <begin position="135"/>
        <end position="137"/>
    </location>
    <ligand>
        <name>ATP</name>
        <dbReference type="ChEBI" id="CHEBI:30616"/>
    </ligand>
</feature>
<evidence type="ECO:0000256" key="5">
    <source>
        <dbReference type="ARBA" id="ARBA00022679"/>
    </source>
</evidence>
<evidence type="ECO:0000259" key="15">
    <source>
        <dbReference type="Pfam" id="PF04928"/>
    </source>
</evidence>
<dbReference type="GO" id="GO:0005524">
    <property type="term" value="F:ATP binding"/>
    <property type="evidence" value="ECO:0007669"/>
    <property type="project" value="UniProtKB-UniRule"/>
</dbReference>
<evidence type="ECO:0000256" key="4">
    <source>
        <dbReference type="ARBA" id="ARBA00022664"/>
    </source>
</evidence>
<dbReference type="Pfam" id="PF04926">
    <property type="entry name" value="PAP_RNA-bind"/>
    <property type="match status" value="1"/>
</dbReference>
<evidence type="ECO:0000256" key="2">
    <source>
        <dbReference type="ARBA" id="ARBA00004123"/>
    </source>
</evidence>
<dbReference type="AlphaFoldDB" id="A0A8H6XRQ9"/>
<gene>
    <name evidence="17" type="ORF">MSAN_01822100</name>
</gene>
<dbReference type="InterPro" id="IPR014492">
    <property type="entry name" value="PolyA_polymerase"/>
</dbReference>
<evidence type="ECO:0000256" key="7">
    <source>
        <dbReference type="ARBA" id="ARBA00022741"/>
    </source>
</evidence>
<feature type="binding site" evidence="12">
    <location>
        <position position="263"/>
    </location>
    <ligand>
        <name>ATP</name>
        <dbReference type="ChEBI" id="CHEBI:30616"/>
    </ligand>
</feature>
<dbReference type="Gene3D" id="1.10.1410.10">
    <property type="match status" value="1"/>
</dbReference>
<feature type="binding site" evidence="12">
    <location>
        <begin position="148"/>
        <end position="150"/>
    </location>
    <ligand>
        <name>ATP</name>
        <dbReference type="ChEBI" id="CHEBI:30616"/>
    </ligand>
</feature>
<comment type="caution">
    <text evidence="17">The sequence shown here is derived from an EMBL/GenBank/DDBJ whole genome shotgun (WGS) entry which is preliminary data.</text>
</comment>
<comment type="function">
    <text evidence="11">Polymerase that creates the 3'-poly(A) tail of mRNA's.</text>
</comment>
<comment type="subcellular location">
    <subcellularLocation>
        <location evidence="2 11">Nucleus</location>
    </subcellularLocation>
</comment>
<accession>A0A8H6XRQ9</accession>
<dbReference type="GO" id="GO:0031123">
    <property type="term" value="P:RNA 3'-end processing"/>
    <property type="evidence" value="ECO:0007669"/>
    <property type="project" value="InterPro"/>
</dbReference>
<keyword evidence="5 11" id="KW-0808">Transferase</keyword>
<feature type="domain" description="Poly(A) polymerase RNA-binding" evidence="14">
    <location>
        <begin position="401"/>
        <end position="571"/>
    </location>
</feature>
<dbReference type="PANTHER" id="PTHR10682">
    <property type="entry name" value="POLY A POLYMERASE"/>
    <property type="match status" value="1"/>
</dbReference>
<dbReference type="SUPFAM" id="SSF81631">
    <property type="entry name" value="PAP/OAS1 substrate-binding domain"/>
    <property type="match status" value="1"/>
</dbReference>
<dbReference type="SUPFAM" id="SSF55003">
    <property type="entry name" value="PAP/Archaeal CCA-adding enzyme, C-terminal domain"/>
    <property type="match status" value="1"/>
</dbReference>
<dbReference type="Pfam" id="PF04928">
    <property type="entry name" value="PAP_central"/>
    <property type="match status" value="1"/>
</dbReference>
<dbReference type="PIRSF" id="PIRSF018425">
    <property type="entry name" value="PolyA_polymerase"/>
    <property type="match status" value="1"/>
</dbReference>
<name>A0A8H6XRQ9_9AGAR</name>
<evidence type="ECO:0000313" key="17">
    <source>
        <dbReference type="EMBL" id="KAF7346830.1"/>
    </source>
</evidence>
<dbReference type="Gene3D" id="3.30.70.590">
    <property type="entry name" value="Poly(A) polymerase predicted RNA binding domain"/>
    <property type="match status" value="1"/>
</dbReference>
<feature type="domain" description="Poly(A) polymerase central" evidence="15">
    <location>
        <begin position="255"/>
        <end position="399"/>
    </location>
</feature>
<dbReference type="GO" id="GO:0006397">
    <property type="term" value="P:mRNA processing"/>
    <property type="evidence" value="ECO:0007669"/>
    <property type="project" value="UniProtKB-KW"/>
</dbReference>
<feature type="binding site" evidence="13">
    <location>
        <position position="150"/>
    </location>
    <ligand>
        <name>Mg(2+)</name>
        <dbReference type="ChEBI" id="CHEBI:18420"/>
        <label>2</label>
        <note>catalytic</note>
    </ligand>
</feature>
<feature type="domain" description="Poly(A) polymerase nucleotidyltransferase" evidence="16">
    <location>
        <begin position="98"/>
        <end position="249"/>
    </location>
</feature>
<comment type="cofactor">
    <cofactor evidence="1">
        <name>Mn(2+)</name>
        <dbReference type="ChEBI" id="CHEBI:29035"/>
    </cofactor>
</comment>
<evidence type="ECO:0000256" key="10">
    <source>
        <dbReference type="ARBA" id="ARBA00023242"/>
    </source>
</evidence>
<evidence type="ECO:0000313" key="18">
    <source>
        <dbReference type="Proteomes" id="UP000623467"/>
    </source>
</evidence>
<dbReference type="Pfam" id="PF20750">
    <property type="entry name" value="PAP_NTPase"/>
    <property type="match status" value="2"/>
</dbReference>
<evidence type="ECO:0000256" key="9">
    <source>
        <dbReference type="ARBA" id="ARBA00022842"/>
    </source>
</evidence>
<evidence type="ECO:0000256" key="13">
    <source>
        <dbReference type="PIRSR" id="PIRSR018425-2"/>
    </source>
</evidence>
<dbReference type="GO" id="GO:1990817">
    <property type="term" value="F:poly(A) RNA polymerase activity"/>
    <property type="evidence" value="ECO:0007669"/>
    <property type="project" value="UniProtKB-UniRule"/>
</dbReference>
<dbReference type="InterPro" id="IPR011068">
    <property type="entry name" value="NuclTrfase_I-like_C"/>
</dbReference>
<dbReference type="EMBL" id="JACAZH010000018">
    <property type="protein sequence ID" value="KAF7346830.1"/>
    <property type="molecule type" value="Genomic_DNA"/>
</dbReference>
<evidence type="ECO:0000256" key="8">
    <source>
        <dbReference type="ARBA" id="ARBA00022840"/>
    </source>
</evidence>
<feature type="domain" description="Poly(A) polymerase nucleotidyltransferase" evidence="16">
    <location>
        <begin position="10"/>
        <end position="52"/>
    </location>
</feature>
<organism evidence="17 18">
    <name type="scientific">Mycena sanguinolenta</name>
    <dbReference type="NCBI Taxonomy" id="230812"/>
    <lineage>
        <taxon>Eukaryota</taxon>
        <taxon>Fungi</taxon>
        <taxon>Dikarya</taxon>
        <taxon>Basidiomycota</taxon>
        <taxon>Agaricomycotina</taxon>
        <taxon>Agaricomycetes</taxon>
        <taxon>Agaricomycetidae</taxon>
        <taxon>Agaricales</taxon>
        <taxon>Marasmiineae</taxon>
        <taxon>Mycenaceae</taxon>
        <taxon>Mycena</taxon>
    </lineage>
</organism>
<feature type="binding site" evidence="13">
    <location>
        <position position="148"/>
    </location>
    <ligand>
        <name>Mg(2+)</name>
        <dbReference type="ChEBI" id="CHEBI:18420"/>
        <label>2</label>
        <note>catalytic</note>
    </ligand>
</feature>
<dbReference type="SUPFAM" id="SSF81301">
    <property type="entry name" value="Nucleotidyltransferase"/>
    <property type="match status" value="1"/>
</dbReference>
<dbReference type="Gene3D" id="3.30.460.10">
    <property type="entry name" value="Beta Polymerase, domain 2"/>
    <property type="match status" value="1"/>
</dbReference>
<evidence type="ECO:0000256" key="12">
    <source>
        <dbReference type="PIRSR" id="PIRSR018425-1"/>
    </source>
</evidence>
<feature type="binding site" evidence="13">
    <location>
        <position position="202"/>
    </location>
    <ligand>
        <name>Mg(2+)</name>
        <dbReference type="ChEBI" id="CHEBI:18420"/>
        <label>2</label>
        <note>catalytic</note>
    </ligand>
</feature>
<feature type="binding site" evidence="12">
    <location>
        <begin position="281"/>
        <end position="282"/>
    </location>
    <ligand>
        <name>ATP</name>
        <dbReference type="ChEBI" id="CHEBI:30616"/>
    </ligand>
</feature>
<dbReference type="FunFam" id="1.10.1410.10:FF:000001">
    <property type="entry name" value="Putative poly(A) polymerase gamma"/>
    <property type="match status" value="1"/>
</dbReference>
<keyword evidence="18" id="KW-1185">Reference proteome</keyword>
<evidence type="ECO:0000256" key="3">
    <source>
        <dbReference type="ARBA" id="ARBA00010912"/>
    </source>
</evidence>
<evidence type="ECO:0000256" key="1">
    <source>
        <dbReference type="ARBA" id="ARBA00001936"/>
    </source>
</evidence>
<feature type="binding site" evidence="13">
    <location>
        <position position="150"/>
    </location>
    <ligand>
        <name>Mg(2+)</name>
        <dbReference type="ChEBI" id="CHEBI:18420"/>
        <label>1</label>
        <note>catalytic</note>
    </ligand>
</feature>
<dbReference type="GO" id="GO:0005634">
    <property type="term" value="C:nucleus"/>
    <property type="evidence" value="ECO:0007669"/>
    <property type="project" value="UniProtKB-SubCell"/>
</dbReference>
<feature type="binding site" evidence="12">
    <location>
        <position position="202"/>
    </location>
    <ligand>
        <name>ATP</name>
        <dbReference type="ChEBI" id="CHEBI:30616"/>
    </ligand>
</feature>
<dbReference type="FunFam" id="3.30.460.10:FF:000002">
    <property type="entry name" value="Poly(A) polymerase alpha, putative"/>
    <property type="match status" value="1"/>
</dbReference>
<keyword evidence="6 13" id="KW-0479">Metal-binding</keyword>
<proteinExistence type="inferred from homology"/>
<keyword evidence="7 11" id="KW-0547">Nucleotide-binding</keyword>
<dbReference type="GO" id="GO:0003723">
    <property type="term" value="F:RNA binding"/>
    <property type="evidence" value="ECO:0007669"/>
    <property type="project" value="UniProtKB-UniRule"/>
</dbReference>
<dbReference type="CDD" id="cd05402">
    <property type="entry name" value="NT_PAP_TUTase"/>
    <property type="match status" value="1"/>
</dbReference>
<protein>
    <recommendedName>
        <fullName evidence="11">Poly(A) polymerase</fullName>
        <ecNumber evidence="11">2.7.7.19</ecNumber>
    </recommendedName>
</protein>
<evidence type="ECO:0000256" key="6">
    <source>
        <dbReference type="ARBA" id="ARBA00022723"/>
    </source>
</evidence>
<feature type="binding site" evidence="13">
    <location>
        <position position="148"/>
    </location>
    <ligand>
        <name>Mg(2+)</name>
        <dbReference type="ChEBI" id="CHEBI:18420"/>
        <label>1</label>
        <note>catalytic</note>
    </ligand>
</feature>
<dbReference type="PANTHER" id="PTHR10682:SF10">
    <property type="entry name" value="POLYNUCLEOTIDE ADENYLYLTRANSFERASE"/>
    <property type="match status" value="1"/>
</dbReference>
<comment type="catalytic activity">
    <reaction evidence="11">
        <text>RNA(n) + ATP = RNA(n)-3'-adenine ribonucleotide + diphosphate</text>
        <dbReference type="Rhea" id="RHEA:11332"/>
        <dbReference type="Rhea" id="RHEA-COMP:14527"/>
        <dbReference type="Rhea" id="RHEA-COMP:17347"/>
        <dbReference type="ChEBI" id="CHEBI:30616"/>
        <dbReference type="ChEBI" id="CHEBI:33019"/>
        <dbReference type="ChEBI" id="CHEBI:140395"/>
        <dbReference type="ChEBI" id="CHEBI:173115"/>
        <dbReference type="EC" id="2.7.7.19"/>
    </reaction>
</comment>
<dbReference type="InterPro" id="IPR007010">
    <property type="entry name" value="PolA_pol_RNA-bd_dom"/>
</dbReference>
<dbReference type="Proteomes" id="UP000623467">
    <property type="component" value="Unassembled WGS sequence"/>
</dbReference>
<evidence type="ECO:0000259" key="14">
    <source>
        <dbReference type="Pfam" id="PF04926"/>
    </source>
</evidence>
<comment type="cofactor">
    <cofactor evidence="13">
        <name>Mg(2+)</name>
        <dbReference type="ChEBI" id="CHEBI:18420"/>
    </cofactor>
    <text evidence="13">Binds 2 magnesium ions. Also active with manganese.</text>
</comment>
<dbReference type="InterPro" id="IPR043519">
    <property type="entry name" value="NT_sf"/>
</dbReference>
<dbReference type="GO" id="GO:0046872">
    <property type="term" value="F:metal ion binding"/>
    <property type="evidence" value="ECO:0007669"/>
    <property type="project" value="UniProtKB-KW"/>
</dbReference>
<sequence>MTANETGYLGVTPPISVAPSSERERAITVTLMEELRRQNTFETEEESRRRCECSWLCSIFRVLVVGLPLIANLEIYSSASFSIGVQRVLRISNPPPEIVLGRVAALVKKFVKEVSIAKGLSETASKAAGGKIFTFGSYRLGVHSPGSDIDTVCVVPKHVTREDFFKVFEPMLRAMDGATEVSGVPDAFVPIIGAKISGISMDLLIAPLGMSSIPEDLSLKDNNVLRNLDETVVRSVNGTRLADELLRLVPNIQPFRDALRCIKLWAQRKGINSNVNGYLGGVAWAMLVARISQLYPNAVAGALVHRFFTVLSKWPWPDPVLLRDIEEGPLQVRVWNPKLYQSDRAHRMPIITPNYPSMCATHNVSASTMTILTEQIQKGADTLTKIVAGTATWSELFSKHDFFHRYRNYIQVIALTRDPELQVKWAGTVESRMRHLVMKLEYVDNLRLAHPFAKGFPRVVRCASEDEAREVLRGQLPSSSEAEGAEVDDAGNEAGPHKIYFTAFFVGLAVRPKEPGDVGPRRLDVSFSIGEFLKMVKGETFDEAKMGITLKHIRSTALPDYVFDPGEREAAKVTKVTGKRSKKSEGDASNKKPRWIVDFEFALKLRVDLGIH</sequence>
<dbReference type="InterPro" id="IPR048840">
    <property type="entry name" value="PolA_pol_NTPase"/>
</dbReference>
<comment type="similarity">
    <text evidence="3 11">Belongs to the poly(A) polymerase family.</text>
</comment>
<keyword evidence="4 11" id="KW-0507">mRNA processing</keyword>
<evidence type="ECO:0000259" key="16">
    <source>
        <dbReference type="Pfam" id="PF20750"/>
    </source>
</evidence>